<sequence length="302" mass="33369">MGKEPRIEDLERALALKRREIRLKRWIREGRLPVEPSSPAPAPAAPEPPALPQDPIYHSEVEWEERRPRFRIRLPRPSWPAWRDRLLLAIEMVAVAGAVALLLFSWQTIRGMQSEAVAARITPSPTPLIQAVVLPGGHRPPTAPGGPAPNPEEVPEHLRALVAALPTPVPITPGPRSPSRIVIPAIGVDAPIVPGTDWEALKKGVGHHPGTANPGERGNMVLAAHNDIYGEIFRDLEKLRPGDEIWVYAGNQAYRYVVVQKQIVLPTQVEVMAPTRDPVVTLITCYPYLVDTHRLVVVGELR</sequence>
<dbReference type="InterPro" id="IPR042000">
    <property type="entry name" value="Sortase_D_2"/>
</dbReference>
<dbReference type="EMBL" id="BEHY01000012">
    <property type="protein sequence ID" value="GBD08551.1"/>
    <property type="molecule type" value="Genomic_DNA"/>
</dbReference>
<evidence type="ECO:0008006" key="6">
    <source>
        <dbReference type="Google" id="ProtNLM"/>
    </source>
</evidence>
<feature type="region of interest" description="Disordered" evidence="2">
    <location>
        <begin position="33"/>
        <end position="54"/>
    </location>
</feature>
<evidence type="ECO:0000313" key="4">
    <source>
        <dbReference type="EMBL" id="GBD08551.1"/>
    </source>
</evidence>
<dbReference type="Pfam" id="PF04203">
    <property type="entry name" value="Sortase"/>
    <property type="match status" value="1"/>
</dbReference>
<feature type="compositionally biased region" description="Pro residues" evidence="2">
    <location>
        <begin position="36"/>
        <end position="52"/>
    </location>
</feature>
<accession>A0A2H5Y532</accession>
<reference evidence="5" key="1">
    <citation type="submission" date="2017-09" db="EMBL/GenBank/DDBJ databases">
        <title>Metaegenomics of thermophilic ammonia-oxidizing enrichment culture.</title>
        <authorList>
            <person name="Kato S."/>
            <person name="Suzuki K."/>
        </authorList>
    </citation>
    <scope>NUCLEOTIDE SEQUENCE [LARGE SCALE GENOMIC DNA]</scope>
</reference>
<dbReference type="Proteomes" id="UP000236642">
    <property type="component" value="Unassembled WGS sequence"/>
</dbReference>
<evidence type="ECO:0000256" key="3">
    <source>
        <dbReference type="SAM" id="Phobius"/>
    </source>
</evidence>
<keyword evidence="3" id="KW-1133">Transmembrane helix</keyword>
<evidence type="ECO:0000256" key="1">
    <source>
        <dbReference type="ARBA" id="ARBA00022801"/>
    </source>
</evidence>
<keyword evidence="1" id="KW-0378">Hydrolase</keyword>
<protein>
    <recommendedName>
        <fullName evidence="6">Sortase</fullName>
    </recommendedName>
</protein>
<dbReference type="GO" id="GO:0016787">
    <property type="term" value="F:hydrolase activity"/>
    <property type="evidence" value="ECO:0007669"/>
    <property type="project" value="UniProtKB-KW"/>
</dbReference>
<comment type="caution">
    <text evidence="4">The sequence shown here is derived from an EMBL/GenBank/DDBJ whole genome shotgun (WGS) entry which is preliminary data.</text>
</comment>
<keyword evidence="3" id="KW-0812">Transmembrane</keyword>
<evidence type="ECO:0000256" key="2">
    <source>
        <dbReference type="SAM" id="MobiDB-lite"/>
    </source>
</evidence>
<dbReference type="Gene3D" id="2.40.260.10">
    <property type="entry name" value="Sortase"/>
    <property type="match status" value="1"/>
</dbReference>
<dbReference type="NCBIfam" id="TIGR01076">
    <property type="entry name" value="sortase_fam"/>
    <property type="match status" value="1"/>
</dbReference>
<dbReference type="SUPFAM" id="SSF63817">
    <property type="entry name" value="Sortase"/>
    <property type="match status" value="1"/>
</dbReference>
<organism evidence="4 5">
    <name type="scientific">Candidatus Thermoflexus japonica</name>
    <dbReference type="NCBI Taxonomy" id="2035417"/>
    <lineage>
        <taxon>Bacteria</taxon>
        <taxon>Bacillati</taxon>
        <taxon>Chloroflexota</taxon>
        <taxon>Thermoflexia</taxon>
        <taxon>Thermoflexales</taxon>
        <taxon>Thermoflexaceae</taxon>
        <taxon>Thermoflexus</taxon>
    </lineage>
</organism>
<dbReference type="AlphaFoldDB" id="A0A2H5Y532"/>
<gene>
    <name evidence="4" type="ORF">HRbin22_00791</name>
</gene>
<dbReference type="CDD" id="cd06166">
    <property type="entry name" value="Sortase_D_2"/>
    <property type="match status" value="1"/>
</dbReference>
<dbReference type="InterPro" id="IPR023365">
    <property type="entry name" value="Sortase_dom-sf"/>
</dbReference>
<evidence type="ECO:0000313" key="5">
    <source>
        <dbReference type="Proteomes" id="UP000236642"/>
    </source>
</evidence>
<keyword evidence="3" id="KW-0472">Membrane</keyword>
<dbReference type="InterPro" id="IPR005754">
    <property type="entry name" value="Sortase"/>
</dbReference>
<feature type="transmembrane region" description="Helical" evidence="3">
    <location>
        <begin position="86"/>
        <end position="106"/>
    </location>
</feature>
<proteinExistence type="predicted"/>
<name>A0A2H5Y532_9CHLR</name>